<dbReference type="GO" id="GO:0005886">
    <property type="term" value="C:plasma membrane"/>
    <property type="evidence" value="ECO:0007669"/>
    <property type="project" value="TreeGrafter"/>
</dbReference>
<keyword evidence="7" id="KW-0812">Transmembrane</keyword>
<evidence type="ECO:0000256" key="2">
    <source>
        <dbReference type="ARBA" id="ARBA00012438"/>
    </source>
</evidence>
<dbReference type="SUPFAM" id="SSF55874">
    <property type="entry name" value="ATPase domain of HSP90 chaperone/DNA topoisomerase II/histidine kinase"/>
    <property type="match status" value="1"/>
</dbReference>
<dbReference type="GO" id="GO:0000155">
    <property type="term" value="F:phosphorelay sensor kinase activity"/>
    <property type="evidence" value="ECO:0007669"/>
    <property type="project" value="InterPro"/>
</dbReference>
<evidence type="ECO:0000256" key="5">
    <source>
        <dbReference type="ARBA" id="ARBA00022777"/>
    </source>
</evidence>
<evidence type="ECO:0000256" key="7">
    <source>
        <dbReference type="SAM" id="Phobius"/>
    </source>
</evidence>
<organism evidence="9 10">
    <name type="scientific">Candidatus Magnetoglobus multicellularis str. Araruama</name>
    <dbReference type="NCBI Taxonomy" id="890399"/>
    <lineage>
        <taxon>Bacteria</taxon>
        <taxon>Pseudomonadati</taxon>
        <taxon>Thermodesulfobacteriota</taxon>
        <taxon>Desulfobacteria</taxon>
        <taxon>Desulfobacterales</taxon>
        <taxon>Desulfobacteraceae</taxon>
        <taxon>Candidatus Magnetoglobus</taxon>
    </lineage>
</organism>
<reference evidence="10" key="1">
    <citation type="submission" date="2012-11" db="EMBL/GenBank/DDBJ databases">
        <authorList>
            <person name="Lucero-Rivera Y.E."/>
            <person name="Tovar-Ramirez D."/>
        </authorList>
    </citation>
    <scope>NUCLEOTIDE SEQUENCE [LARGE SCALE GENOMIC DNA]</scope>
    <source>
        <strain evidence="10">Araruama</strain>
    </source>
</reference>
<dbReference type="CDD" id="cd00075">
    <property type="entry name" value="HATPase"/>
    <property type="match status" value="1"/>
</dbReference>
<dbReference type="SUPFAM" id="SSF47384">
    <property type="entry name" value="Homodimeric domain of signal transducing histidine kinase"/>
    <property type="match status" value="1"/>
</dbReference>
<dbReference type="InterPro" id="IPR005467">
    <property type="entry name" value="His_kinase_dom"/>
</dbReference>
<evidence type="ECO:0000256" key="1">
    <source>
        <dbReference type="ARBA" id="ARBA00000085"/>
    </source>
</evidence>
<evidence type="ECO:0000256" key="3">
    <source>
        <dbReference type="ARBA" id="ARBA00022553"/>
    </source>
</evidence>
<dbReference type="Proteomes" id="UP000189670">
    <property type="component" value="Unassembled WGS sequence"/>
</dbReference>
<dbReference type="InterPro" id="IPR003661">
    <property type="entry name" value="HisK_dim/P_dom"/>
</dbReference>
<dbReference type="EMBL" id="ATBP01000087">
    <property type="protein sequence ID" value="ETR73111.1"/>
    <property type="molecule type" value="Genomic_DNA"/>
</dbReference>
<feature type="transmembrane region" description="Helical" evidence="7">
    <location>
        <begin position="53"/>
        <end position="82"/>
    </location>
</feature>
<dbReference type="InterPro" id="IPR036097">
    <property type="entry name" value="HisK_dim/P_sf"/>
</dbReference>
<comment type="caution">
    <text evidence="9">The sequence shown here is derived from an EMBL/GenBank/DDBJ whole genome shotgun (WGS) entry which is preliminary data.</text>
</comment>
<dbReference type="Pfam" id="PF02518">
    <property type="entry name" value="HATPase_c"/>
    <property type="match status" value="1"/>
</dbReference>
<evidence type="ECO:0000313" key="9">
    <source>
        <dbReference type="EMBL" id="ETR73111.1"/>
    </source>
</evidence>
<dbReference type="PANTHER" id="PTHR45453:SF1">
    <property type="entry name" value="PHOSPHATE REGULON SENSOR PROTEIN PHOR"/>
    <property type="match status" value="1"/>
</dbReference>
<sequence length="323" mass="37833">MTQSKWFFHPILIFIYSILALVLSLFLYIYWYVKVSSGMSELIEKFDLPHDRVLAMETWVVILMLSILVGIILMGIIIIFVYHQKIFQLYRLQNNFINNYTHELKTPVTSIQLYLETFLNNPLSPEDQKPYIEYMLLDVNRLSEHINNILNISRLETRGVHETQDIDIVKFTQNFIAKNADQYPNVRFENTICGQVLLKINEDLFEMLFCNLVNNAMIYNNHSEPEIIVRLEMKKRYVYISFEDNGMGIEKKYRSKVFKKFFQIGQADDRSAKGSGLGLYIVYSITKMHGGKISVLDNPKQPGSIFQLKIPGKKPENKNVKYE</sequence>
<keyword evidence="3" id="KW-0597">Phosphoprotein</keyword>
<dbReference type="PRINTS" id="PR00344">
    <property type="entry name" value="BCTRLSENSOR"/>
</dbReference>
<dbReference type="CDD" id="cd00082">
    <property type="entry name" value="HisKA"/>
    <property type="match status" value="1"/>
</dbReference>
<feature type="domain" description="Histidine kinase" evidence="8">
    <location>
        <begin position="99"/>
        <end position="314"/>
    </location>
</feature>
<dbReference type="EC" id="2.7.13.3" evidence="2"/>
<dbReference type="Gene3D" id="3.30.565.10">
    <property type="entry name" value="Histidine kinase-like ATPase, C-terminal domain"/>
    <property type="match status" value="1"/>
</dbReference>
<dbReference type="SMART" id="SM00388">
    <property type="entry name" value="HisKA"/>
    <property type="match status" value="1"/>
</dbReference>
<evidence type="ECO:0000256" key="6">
    <source>
        <dbReference type="ARBA" id="ARBA00023012"/>
    </source>
</evidence>
<dbReference type="InterPro" id="IPR036890">
    <property type="entry name" value="HATPase_C_sf"/>
</dbReference>
<dbReference type="Pfam" id="PF00512">
    <property type="entry name" value="HisKA"/>
    <property type="match status" value="1"/>
</dbReference>
<keyword evidence="7" id="KW-0472">Membrane</keyword>
<keyword evidence="6" id="KW-0902">Two-component regulatory system</keyword>
<keyword evidence="4" id="KW-0808">Transferase</keyword>
<dbReference type="GO" id="GO:0016036">
    <property type="term" value="P:cellular response to phosphate starvation"/>
    <property type="evidence" value="ECO:0007669"/>
    <property type="project" value="TreeGrafter"/>
</dbReference>
<protein>
    <recommendedName>
        <fullName evidence="2">histidine kinase</fullName>
        <ecNumber evidence="2">2.7.13.3</ecNumber>
    </recommendedName>
</protein>
<proteinExistence type="predicted"/>
<feature type="transmembrane region" description="Helical" evidence="7">
    <location>
        <begin position="12"/>
        <end position="33"/>
    </location>
</feature>
<dbReference type="AlphaFoldDB" id="A0A1V1PE07"/>
<keyword evidence="7" id="KW-1133">Transmembrane helix</keyword>
<comment type="catalytic activity">
    <reaction evidence="1">
        <text>ATP + protein L-histidine = ADP + protein N-phospho-L-histidine.</text>
        <dbReference type="EC" id="2.7.13.3"/>
    </reaction>
</comment>
<dbReference type="Gene3D" id="1.10.287.130">
    <property type="match status" value="1"/>
</dbReference>
<evidence type="ECO:0000259" key="8">
    <source>
        <dbReference type="PROSITE" id="PS50109"/>
    </source>
</evidence>
<dbReference type="PANTHER" id="PTHR45453">
    <property type="entry name" value="PHOSPHATE REGULON SENSOR PROTEIN PHOR"/>
    <property type="match status" value="1"/>
</dbReference>
<name>A0A1V1PE07_9BACT</name>
<evidence type="ECO:0000256" key="4">
    <source>
        <dbReference type="ARBA" id="ARBA00022679"/>
    </source>
</evidence>
<dbReference type="PROSITE" id="PS50109">
    <property type="entry name" value="HIS_KIN"/>
    <property type="match status" value="1"/>
</dbReference>
<gene>
    <name evidence="9" type="ORF">OMM_01193</name>
</gene>
<accession>A0A1V1PE07</accession>
<dbReference type="SMART" id="SM00387">
    <property type="entry name" value="HATPase_c"/>
    <property type="match status" value="1"/>
</dbReference>
<dbReference type="InterPro" id="IPR050351">
    <property type="entry name" value="BphY/WalK/GraS-like"/>
</dbReference>
<dbReference type="GO" id="GO:0004721">
    <property type="term" value="F:phosphoprotein phosphatase activity"/>
    <property type="evidence" value="ECO:0007669"/>
    <property type="project" value="TreeGrafter"/>
</dbReference>
<dbReference type="InterPro" id="IPR004358">
    <property type="entry name" value="Sig_transdc_His_kin-like_C"/>
</dbReference>
<keyword evidence="5 9" id="KW-0418">Kinase</keyword>
<dbReference type="InterPro" id="IPR003594">
    <property type="entry name" value="HATPase_dom"/>
</dbReference>
<evidence type="ECO:0000313" key="10">
    <source>
        <dbReference type="Proteomes" id="UP000189670"/>
    </source>
</evidence>